<keyword evidence="3" id="KW-1185">Reference proteome</keyword>
<feature type="region of interest" description="Disordered" evidence="1">
    <location>
        <begin position="383"/>
        <end position="409"/>
    </location>
</feature>
<proteinExistence type="predicted"/>
<evidence type="ECO:0008006" key="4">
    <source>
        <dbReference type="Google" id="ProtNLM"/>
    </source>
</evidence>
<dbReference type="OrthoDB" id="288942at2759"/>
<reference evidence="2 3" key="1">
    <citation type="journal article" date="2018" name="Nat. Ecol. Evol.">
        <title>Pezizomycetes genomes reveal the molecular basis of ectomycorrhizal truffle lifestyle.</title>
        <authorList>
            <person name="Murat C."/>
            <person name="Payen T."/>
            <person name="Noel B."/>
            <person name="Kuo A."/>
            <person name="Morin E."/>
            <person name="Chen J."/>
            <person name="Kohler A."/>
            <person name="Krizsan K."/>
            <person name="Balestrini R."/>
            <person name="Da Silva C."/>
            <person name="Montanini B."/>
            <person name="Hainaut M."/>
            <person name="Levati E."/>
            <person name="Barry K.W."/>
            <person name="Belfiori B."/>
            <person name="Cichocki N."/>
            <person name="Clum A."/>
            <person name="Dockter R.B."/>
            <person name="Fauchery L."/>
            <person name="Guy J."/>
            <person name="Iotti M."/>
            <person name="Le Tacon F."/>
            <person name="Lindquist E.A."/>
            <person name="Lipzen A."/>
            <person name="Malagnac F."/>
            <person name="Mello A."/>
            <person name="Molinier V."/>
            <person name="Miyauchi S."/>
            <person name="Poulain J."/>
            <person name="Riccioni C."/>
            <person name="Rubini A."/>
            <person name="Sitrit Y."/>
            <person name="Splivallo R."/>
            <person name="Traeger S."/>
            <person name="Wang M."/>
            <person name="Zifcakova L."/>
            <person name="Wipf D."/>
            <person name="Zambonelli A."/>
            <person name="Paolocci F."/>
            <person name="Nowrousian M."/>
            <person name="Ottonello S."/>
            <person name="Baldrian P."/>
            <person name="Spatafora J.W."/>
            <person name="Henrissat B."/>
            <person name="Nagy L.G."/>
            <person name="Aury J.M."/>
            <person name="Wincker P."/>
            <person name="Grigoriev I.V."/>
            <person name="Bonfante P."/>
            <person name="Martin F.M."/>
        </authorList>
    </citation>
    <scope>NUCLEOTIDE SEQUENCE [LARGE SCALE GENOMIC DNA]</scope>
    <source>
        <strain evidence="2 3">RN42</strain>
    </source>
</reference>
<evidence type="ECO:0000256" key="1">
    <source>
        <dbReference type="SAM" id="MobiDB-lite"/>
    </source>
</evidence>
<dbReference type="AlphaFoldDB" id="A0A3N4IVF3"/>
<evidence type="ECO:0000313" key="3">
    <source>
        <dbReference type="Proteomes" id="UP000275078"/>
    </source>
</evidence>
<sequence length="409" mass="47009">MASRTIPQLDGCGGSKLGDPSSTGTLSLLLLPPRPTDPGPALAIRDTETATYIDPQRTSPLFSMLPPEIRLEIYKYAFCEEPDLSNPENIYSPTDYYFRPDLVAPLTIYVDLLCVCRRVFHEAKPILDKQTDITYNVWLGTDNRSPPWYDGPYDSERYHDGETIPKRLAHATHAHIFAQLYALNARAITHLATLSSRLRHVTITIRYSDIWYWENGSPPRLFHHSESPVTNVDHLHGGLGWTRYYTLPATVEKVVMQLETMSDGPDGRMRWGLERCVIDMMNGRKWWRFIRKDGVQMELDQVNCTREDEEGRQRIKVGSAKDEVKEWKWRGACRYDVERDSFTPVKNAEFVVLELSWSPTGGKVTGKENEELLRREKQEWCEYEHSDEADSEDDDADEEDDANSDSEGE</sequence>
<dbReference type="STRING" id="1160509.A0A3N4IVF3"/>
<dbReference type="Proteomes" id="UP000275078">
    <property type="component" value="Unassembled WGS sequence"/>
</dbReference>
<gene>
    <name evidence="2" type="ORF">BJ508DRAFT_410132</name>
</gene>
<protein>
    <recommendedName>
        <fullName evidence="4">F-box domain-containing protein</fullName>
    </recommendedName>
</protein>
<feature type="region of interest" description="Disordered" evidence="1">
    <location>
        <begin position="1"/>
        <end position="20"/>
    </location>
</feature>
<feature type="compositionally biased region" description="Acidic residues" evidence="1">
    <location>
        <begin position="389"/>
        <end position="409"/>
    </location>
</feature>
<name>A0A3N4IVF3_ASCIM</name>
<organism evidence="2 3">
    <name type="scientific">Ascobolus immersus RN42</name>
    <dbReference type="NCBI Taxonomy" id="1160509"/>
    <lineage>
        <taxon>Eukaryota</taxon>
        <taxon>Fungi</taxon>
        <taxon>Dikarya</taxon>
        <taxon>Ascomycota</taxon>
        <taxon>Pezizomycotina</taxon>
        <taxon>Pezizomycetes</taxon>
        <taxon>Pezizales</taxon>
        <taxon>Ascobolaceae</taxon>
        <taxon>Ascobolus</taxon>
    </lineage>
</organism>
<accession>A0A3N4IVF3</accession>
<dbReference type="EMBL" id="ML119645">
    <property type="protein sequence ID" value="RPA88271.1"/>
    <property type="molecule type" value="Genomic_DNA"/>
</dbReference>
<evidence type="ECO:0000313" key="2">
    <source>
        <dbReference type="EMBL" id="RPA88271.1"/>
    </source>
</evidence>